<dbReference type="PANTHER" id="PTHR43133">
    <property type="entry name" value="RNA POLYMERASE ECF-TYPE SIGMA FACTO"/>
    <property type="match status" value="1"/>
</dbReference>
<dbReference type="InterPro" id="IPR039425">
    <property type="entry name" value="RNA_pol_sigma-70-like"/>
</dbReference>
<comment type="similarity">
    <text evidence="1">Belongs to the sigma-70 factor family. ECF subfamily.</text>
</comment>
<keyword evidence="2" id="KW-0805">Transcription regulation</keyword>
<dbReference type="Pfam" id="PF08281">
    <property type="entry name" value="Sigma70_r4_2"/>
    <property type="match status" value="1"/>
</dbReference>
<dbReference type="Proteomes" id="UP000019494">
    <property type="component" value="Unassembled WGS sequence"/>
</dbReference>
<evidence type="ECO:0000256" key="3">
    <source>
        <dbReference type="ARBA" id="ARBA00023082"/>
    </source>
</evidence>
<dbReference type="InterPro" id="IPR014284">
    <property type="entry name" value="RNA_pol_sigma-70_dom"/>
</dbReference>
<evidence type="ECO:0000256" key="4">
    <source>
        <dbReference type="ARBA" id="ARBA00023125"/>
    </source>
</evidence>
<dbReference type="InterPro" id="IPR013249">
    <property type="entry name" value="RNA_pol_sigma70_r4_t2"/>
</dbReference>
<dbReference type="InterPro" id="IPR007627">
    <property type="entry name" value="RNA_pol_sigma70_r2"/>
</dbReference>
<organism evidence="8 9">
    <name type="scientific">Intrasporangium chromatireducens Q5-1</name>
    <dbReference type="NCBI Taxonomy" id="584657"/>
    <lineage>
        <taxon>Bacteria</taxon>
        <taxon>Bacillati</taxon>
        <taxon>Actinomycetota</taxon>
        <taxon>Actinomycetes</taxon>
        <taxon>Micrococcales</taxon>
        <taxon>Intrasporangiaceae</taxon>
        <taxon>Intrasporangium</taxon>
    </lineage>
</organism>
<dbReference type="Pfam" id="PF04542">
    <property type="entry name" value="Sigma70_r2"/>
    <property type="match status" value="1"/>
</dbReference>
<feature type="domain" description="RNA polymerase sigma factor 70 region 4 type 2" evidence="7">
    <location>
        <begin position="125"/>
        <end position="176"/>
    </location>
</feature>
<sequence>MDPPTSLGDLAVRARHDARATERLMEGVRELALKYARVRFARFGAEDLAQDIAQEVCMAVLSALPTYEHRGLPFEAFVYRVAANKVADAQRLVLRSATPVAAVPDGLDDRPGPEAQAVTRAEADQALALMEQLPEQQREIITLRVVLGLSTEEAAASLGMTAGAVRVAQHRALTKLRALMAAREASVVA</sequence>
<dbReference type="GO" id="GO:0006352">
    <property type="term" value="P:DNA-templated transcription initiation"/>
    <property type="evidence" value="ECO:0007669"/>
    <property type="project" value="InterPro"/>
</dbReference>
<dbReference type="GO" id="GO:0016987">
    <property type="term" value="F:sigma factor activity"/>
    <property type="evidence" value="ECO:0007669"/>
    <property type="project" value="UniProtKB-KW"/>
</dbReference>
<evidence type="ECO:0000259" key="6">
    <source>
        <dbReference type="Pfam" id="PF04542"/>
    </source>
</evidence>
<comment type="caution">
    <text evidence="8">The sequence shown here is derived from an EMBL/GenBank/DDBJ whole genome shotgun (WGS) entry which is preliminary data.</text>
</comment>
<dbReference type="GO" id="GO:0003677">
    <property type="term" value="F:DNA binding"/>
    <property type="evidence" value="ECO:0007669"/>
    <property type="project" value="UniProtKB-KW"/>
</dbReference>
<reference evidence="9" key="1">
    <citation type="submission" date="2013-08" db="EMBL/GenBank/DDBJ databases">
        <title>Intrasporangium oryzae NRRL B-24470.</title>
        <authorList>
            <person name="Liu H."/>
            <person name="Wang G."/>
        </authorList>
    </citation>
    <scope>NUCLEOTIDE SEQUENCE [LARGE SCALE GENOMIC DNA]</scope>
    <source>
        <strain evidence="9">Q5-1</strain>
    </source>
</reference>
<keyword evidence="9" id="KW-1185">Reference proteome</keyword>
<keyword evidence="4" id="KW-0238">DNA-binding</keyword>
<evidence type="ECO:0000259" key="7">
    <source>
        <dbReference type="Pfam" id="PF08281"/>
    </source>
</evidence>
<keyword evidence="5" id="KW-0804">Transcription</keyword>
<dbReference type="NCBIfam" id="TIGR02937">
    <property type="entry name" value="sigma70-ECF"/>
    <property type="match status" value="1"/>
</dbReference>
<dbReference type="EMBL" id="AWQS01000450">
    <property type="protein sequence ID" value="EWT03808.1"/>
    <property type="molecule type" value="Genomic_DNA"/>
</dbReference>
<evidence type="ECO:0000256" key="2">
    <source>
        <dbReference type="ARBA" id="ARBA00023015"/>
    </source>
</evidence>
<name>W9GG40_9MICO</name>
<evidence type="ECO:0000256" key="5">
    <source>
        <dbReference type="ARBA" id="ARBA00023163"/>
    </source>
</evidence>
<dbReference type="Gene3D" id="1.10.10.10">
    <property type="entry name" value="Winged helix-like DNA-binding domain superfamily/Winged helix DNA-binding domain"/>
    <property type="match status" value="1"/>
</dbReference>
<dbReference type="InterPro" id="IPR013325">
    <property type="entry name" value="RNA_pol_sigma_r2"/>
</dbReference>
<dbReference type="SUPFAM" id="SSF88659">
    <property type="entry name" value="Sigma3 and sigma4 domains of RNA polymerase sigma factors"/>
    <property type="match status" value="1"/>
</dbReference>
<dbReference type="SUPFAM" id="SSF88946">
    <property type="entry name" value="Sigma2 domain of RNA polymerase sigma factors"/>
    <property type="match status" value="1"/>
</dbReference>
<protein>
    <submittedName>
        <fullName evidence="8">RNA polymerase sigma factor SigD</fullName>
    </submittedName>
</protein>
<dbReference type="Gene3D" id="1.10.1740.10">
    <property type="match status" value="1"/>
</dbReference>
<dbReference type="InterPro" id="IPR013324">
    <property type="entry name" value="RNA_pol_sigma_r3/r4-like"/>
</dbReference>
<dbReference type="InterPro" id="IPR036388">
    <property type="entry name" value="WH-like_DNA-bd_sf"/>
</dbReference>
<feature type="domain" description="RNA polymerase sigma-70 region 2" evidence="6">
    <location>
        <begin position="35"/>
        <end position="91"/>
    </location>
</feature>
<dbReference type="PANTHER" id="PTHR43133:SF58">
    <property type="entry name" value="ECF RNA POLYMERASE SIGMA FACTOR SIGD"/>
    <property type="match status" value="1"/>
</dbReference>
<accession>W9GG40</accession>
<gene>
    <name evidence="8" type="ORF">N864_18220</name>
</gene>
<evidence type="ECO:0000256" key="1">
    <source>
        <dbReference type="ARBA" id="ARBA00010641"/>
    </source>
</evidence>
<evidence type="ECO:0000313" key="9">
    <source>
        <dbReference type="Proteomes" id="UP000019494"/>
    </source>
</evidence>
<dbReference type="AlphaFoldDB" id="W9GG40"/>
<evidence type="ECO:0000313" key="8">
    <source>
        <dbReference type="EMBL" id="EWT03808.1"/>
    </source>
</evidence>
<proteinExistence type="inferred from homology"/>
<keyword evidence="3" id="KW-0731">Sigma factor</keyword>
<dbReference type="CDD" id="cd06171">
    <property type="entry name" value="Sigma70_r4"/>
    <property type="match status" value="1"/>
</dbReference>